<evidence type="ECO:0000313" key="2">
    <source>
        <dbReference type="EMBL" id="MFD0986594.1"/>
    </source>
</evidence>
<protein>
    <submittedName>
        <fullName evidence="2">Uncharacterized protein</fullName>
    </submittedName>
</protein>
<name>A0ABW3J952_9HYPH</name>
<feature type="compositionally biased region" description="Low complexity" evidence="1">
    <location>
        <begin position="68"/>
        <end position="90"/>
    </location>
</feature>
<evidence type="ECO:0000313" key="3">
    <source>
        <dbReference type="Proteomes" id="UP001597102"/>
    </source>
</evidence>
<dbReference type="EMBL" id="JBHTJO010000001">
    <property type="protein sequence ID" value="MFD0986594.1"/>
    <property type="molecule type" value="Genomic_DNA"/>
</dbReference>
<accession>A0ABW3J952</accession>
<dbReference type="Proteomes" id="UP001597102">
    <property type="component" value="Unassembled WGS sequence"/>
</dbReference>
<keyword evidence="3" id="KW-1185">Reference proteome</keyword>
<sequence length="90" mass="9541">MARKQKAKPQGFVLFDVVYEDGTQTSNRKVPATELAGLEGDAPARDIIEDQDRKIVEASGVARAPIKSISRSPSTRSSTRGRAAEAAGGV</sequence>
<proteinExistence type="predicted"/>
<organism evidence="2 3">
    <name type="scientific">Methyloligella solikamskensis</name>
    <dbReference type="NCBI Taxonomy" id="1177756"/>
    <lineage>
        <taxon>Bacteria</taxon>
        <taxon>Pseudomonadati</taxon>
        <taxon>Pseudomonadota</taxon>
        <taxon>Alphaproteobacteria</taxon>
        <taxon>Hyphomicrobiales</taxon>
        <taxon>Hyphomicrobiaceae</taxon>
        <taxon>Methyloligella</taxon>
    </lineage>
</organism>
<gene>
    <name evidence="2" type="ORF">ACFQ2F_05740</name>
</gene>
<comment type="caution">
    <text evidence="2">The sequence shown here is derived from an EMBL/GenBank/DDBJ whole genome shotgun (WGS) entry which is preliminary data.</text>
</comment>
<reference evidence="3" key="1">
    <citation type="journal article" date="2019" name="Int. J. Syst. Evol. Microbiol.">
        <title>The Global Catalogue of Microorganisms (GCM) 10K type strain sequencing project: providing services to taxonomists for standard genome sequencing and annotation.</title>
        <authorList>
            <consortium name="The Broad Institute Genomics Platform"/>
            <consortium name="The Broad Institute Genome Sequencing Center for Infectious Disease"/>
            <person name="Wu L."/>
            <person name="Ma J."/>
        </authorList>
    </citation>
    <scope>NUCLEOTIDE SEQUENCE [LARGE SCALE GENOMIC DNA]</scope>
    <source>
        <strain evidence="3">CCUG 61697</strain>
    </source>
</reference>
<dbReference type="RefSeq" id="WP_379087027.1">
    <property type="nucleotide sequence ID" value="NZ_JBHTJO010000001.1"/>
</dbReference>
<feature type="region of interest" description="Disordered" evidence="1">
    <location>
        <begin position="66"/>
        <end position="90"/>
    </location>
</feature>
<evidence type="ECO:0000256" key="1">
    <source>
        <dbReference type="SAM" id="MobiDB-lite"/>
    </source>
</evidence>